<dbReference type="KEGG" id="mcl:MCCL_1544"/>
<name>B9E7T3_MACCJ</name>
<organism evidence="4 5">
    <name type="scientific">Macrococcus caseolyticus (strain JCSC5402)</name>
    <name type="common">Macrococcoides caseolyticum</name>
    <dbReference type="NCBI Taxonomy" id="458233"/>
    <lineage>
        <taxon>Bacteria</taxon>
        <taxon>Bacillati</taxon>
        <taxon>Bacillota</taxon>
        <taxon>Bacilli</taxon>
        <taxon>Bacillales</taxon>
        <taxon>Staphylococcaceae</taxon>
        <taxon>Macrococcoides</taxon>
    </lineage>
</organism>
<dbReference type="EMBL" id="AP009484">
    <property type="protein sequence ID" value="BAH18251.1"/>
    <property type="molecule type" value="Genomic_DNA"/>
</dbReference>
<keyword evidence="2" id="KW-0378">Hydrolase</keyword>
<gene>
    <name evidence="4" type="ordered locus">MCCL_1544</name>
</gene>
<feature type="domain" description="HIRAN" evidence="3">
    <location>
        <begin position="198"/>
        <end position="250"/>
    </location>
</feature>
<proteinExistence type="predicted"/>
<dbReference type="Pfam" id="PF08797">
    <property type="entry name" value="HIRAN"/>
    <property type="match status" value="1"/>
</dbReference>
<dbReference type="GO" id="GO:0008270">
    <property type="term" value="F:zinc ion binding"/>
    <property type="evidence" value="ECO:0007669"/>
    <property type="project" value="InterPro"/>
</dbReference>
<dbReference type="AlphaFoldDB" id="B9E7T3"/>
<dbReference type="eggNOG" id="ENOG5033CG6">
    <property type="taxonomic scope" value="Bacteria"/>
</dbReference>
<protein>
    <recommendedName>
        <fullName evidence="3">HIRAN domain-containing protein</fullName>
    </recommendedName>
</protein>
<dbReference type="InterPro" id="IPR014905">
    <property type="entry name" value="HIRAN"/>
</dbReference>
<evidence type="ECO:0000313" key="5">
    <source>
        <dbReference type="Proteomes" id="UP000001383"/>
    </source>
</evidence>
<dbReference type="GO" id="GO:0003676">
    <property type="term" value="F:nucleic acid binding"/>
    <property type="evidence" value="ECO:0007669"/>
    <property type="project" value="InterPro"/>
</dbReference>
<dbReference type="Proteomes" id="UP000001383">
    <property type="component" value="Chromosome"/>
</dbReference>
<evidence type="ECO:0000256" key="2">
    <source>
        <dbReference type="ARBA" id="ARBA00022801"/>
    </source>
</evidence>
<evidence type="ECO:0000259" key="3">
    <source>
        <dbReference type="Pfam" id="PF08797"/>
    </source>
</evidence>
<evidence type="ECO:0000256" key="1">
    <source>
        <dbReference type="ARBA" id="ARBA00022723"/>
    </source>
</evidence>
<dbReference type="HOGENOM" id="CLU_983202_0_0_9"/>
<keyword evidence="1" id="KW-0479">Metal-binding</keyword>
<evidence type="ECO:0000313" key="4">
    <source>
        <dbReference type="EMBL" id="BAH18251.1"/>
    </source>
</evidence>
<sequence>MMAKVNKKHIQLFESKYSSDKTLYSNEIFYYLNKKSLGNAGIFLIDTGIILTFPKRNEIIEIPYFQIENIELTSKFLSKKIILSIENDKNILDFTIESERDQANEIINKYVDKAKELSPNDISRNEIHIEENQQEESKYFKTFVAGLTHAHHQKKLRKVIGSMSEELITYDDFRGDDVESICIVDGLLYKYEGERLGNVYLEFEPENEYDNKAIRVIFHNDFITNTKVGYIPKKHIQEVTEIMKNPYQAIAYISKGDYKYWCEEEDKIKTEQGNYLLDLFIKNY</sequence>
<dbReference type="Gene3D" id="3.30.70.2330">
    <property type="match status" value="1"/>
</dbReference>
<accession>B9E7T3</accession>
<reference evidence="4 5" key="1">
    <citation type="journal article" date="2009" name="J. Bacteriol.">
        <title>Complete genome sequence of Macrococcus caseolyticus strain JCSCS5402, reflecting the ancestral genome of the human-pathogenic staphylococci.</title>
        <authorList>
            <person name="Baba T."/>
            <person name="Kuwahara-Arai K."/>
            <person name="Uchiyama I."/>
            <person name="Takeuchi F."/>
            <person name="Ito T."/>
            <person name="Hiramatsu K."/>
        </authorList>
    </citation>
    <scope>NUCLEOTIDE SEQUENCE [LARGE SCALE GENOMIC DNA]</scope>
    <source>
        <strain evidence="4 5">JCSC5402</strain>
    </source>
</reference>
<dbReference type="STRING" id="458233.MCCL_1544"/>
<dbReference type="GO" id="GO:0016818">
    <property type="term" value="F:hydrolase activity, acting on acid anhydrides, in phosphorus-containing anhydrides"/>
    <property type="evidence" value="ECO:0007669"/>
    <property type="project" value="InterPro"/>
</dbReference>